<feature type="transmembrane region" description="Helical" evidence="1">
    <location>
        <begin position="6"/>
        <end position="24"/>
    </location>
</feature>
<evidence type="ECO:0000256" key="1">
    <source>
        <dbReference type="SAM" id="Phobius"/>
    </source>
</evidence>
<reference evidence="2" key="1">
    <citation type="journal article" date="2021" name="Proc. Natl. Acad. Sci. U.S.A.">
        <title>A Catalog of Tens of Thousands of Viruses from Human Metagenomes Reveals Hidden Associations with Chronic Diseases.</title>
        <authorList>
            <person name="Tisza M.J."/>
            <person name="Buck C.B."/>
        </authorList>
    </citation>
    <scope>NUCLEOTIDE SEQUENCE</scope>
    <source>
        <strain evidence="2">CtuYn2</strain>
    </source>
</reference>
<sequence>MPFLNARALGYALIAVCMLSAAWITKLKFEISSLNSAYASKQAEAQSCAANLSLQNAAIKSLQIKASGLNEDKIKSVSKIYIKDKGCESELRAYKMLFNSAF</sequence>
<name>A0A8S5L8R9_9CAUD</name>
<proteinExistence type="predicted"/>
<protein>
    <submittedName>
        <fullName evidence="2">Uncharacterized protein</fullName>
    </submittedName>
</protein>
<keyword evidence="1" id="KW-1133">Transmembrane helix</keyword>
<organism evidence="2">
    <name type="scientific">Myoviridae sp. ctuYn2</name>
    <dbReference type="NCBI Taxonomy" id="2823533"/>
    <lineage>
        <taxon>Viruses</taxon>
        <taxon>Duplodnaviria</taxon>
        <taxon>Heunggongvirae</taxon>
        <taxon>Uroviricota</taxon>
        <taxon>Caudoviricetes</taxon>
    </lineage>
</organism>
<keyword evidence="1" id="KW-0472">Membrane</keyword>
<evidence type="ECO:0000313" key="2">
    <source>
        <dbReference type="EMBL" id="DAD66339.1"/>
    </source>
</evidence>
<keyword evidence="1" id="KW-0812">Transmembrane</keyword>
<dbReference type="EMBL" id="BK014658">
    <property type="protein sequence ID" value="DAD66339.1"/>
    <property type="molecule type" value="Genomic_DNA"/>
</dbReference>
<accession>A0A8S5L8R9</accession>